<dbReference type="NCBIfam" id="NF009910">
    <property type="entry name" value="PRK13370.1-4"/>
    <property type="match status" value="1"/>
</dbReference>
<dbReference type="NCBIfam" id="TIGR04336">
    <property type="entry name" value="AmmeMemoSam_B"/>
    <property type="match status" value="1"/>
</dbReference>
<name>A0A240UCC9_9BURK</name>
<evidence type="ECO:0000259" key="1">
    <source>
        <dbReference type="Pfam" id="PF02900"/>
    </source>
</evidence>
<sequence length="316" mass="33970">MPRIAPRAFLGMSHSPLLGLNEISANAKASLDAALEQARAQVHAFNPELIVLLGPDHYNGFFNELMPPFCIGSAATSVGDYLTPPGALNTDEAAALALTAHLMDTGFDIALSRRMQVDHGFAQALQFLWGGLDTPPVVPIFMNAVAQPGIPRLARCRQLGEAIGRFLDTLPRSTLVIGSGGLSHEPPVPTLAHPDAAVRERITIKREPTAAERDSKTQRVMAAGVALARGDASMKPLNPAWDRHWMDALERGAFGELTAMTEDSIEQQAGLSAHESKTWLIARAALPARPLPCTLRHYQALPELIAGYGVLFQQTA</sequence>
<gene>
    <name evidence="2" type="ORF">CBP36_10165</name>
</gene>
<dbReference type="EMBL" id="CP021366">
    <property type="protein sequence ID" value="ART59161.1"/>
    <property type="molecule type" value="Genomic_DNA"/>
</dbReference>
<protein>
    <submittedName>
        <fullName evidence="2">AmmeMemoRadiSam system protein B</fullName>
    </submittedName>
</protein>
<dbReference type="KEGG" id="acis:CBP35_08760"/>
<reference evidence="2" key="1">
    <citation type="submission" date="2017-05" db="EMBL/GenBank/DDBJ databases">
        <title>Polyphasic characterization of four soil-derived phenanthrene-degrading Acidovorax strains and proposal of Acidovorax phenanthrenivorans sp. nov.</title>
        <authorList>
            <person name="Singleton D."/>
            <person name="Lee J."/>
            <person name="Dickey A.N."/>
            <person name="Stroud A."/>
            <person name="Scholl E.H."/>
            <person name="Wright F.A."/>
            <person name="Aitken M.D."/>
        </authorList>
    </citation>
    <scope>NUCLEOTIDE SEQUENCE</scope>
    <source>
        <strain evidence="2">P4</strain>
    </source>
</reference>
<dbReference type="AlphaFoldDB" id="A0A240UCC9"/>
<organism evidence="2 3">
    <name type="scientific">Acidovorax carolinensis</name>
    <dbReference type="NCBI Taxonomy" id="553814"/>
    <lineage>
        <taxon>Bacteria</taxon>
        <taxon>Pseudomonadati</taxon>
        <taxon>Pseudomonadota</taxon>
        <taxon>Betaproteobacteria</taxon>
        <taxon>Burkholderiales</taxon>
        <taxon>Comamonadaceae</taxon>
        <taxon>Acidovorax</taxon>
    </lineage>
</organism>
<evidence type="ECO:0000313" key="3">
    <source>
        <dbReference type="Proteomes" id="UP000194440"/>
    </source>
</evidence>
<dbReference type="Proteomes" id="UP000194440">
    <property type="component" value="Chromosome"/>
</dbReference>
<feature type="domain" description="Extradiol ring-cleavage dioxygenase class III enzyme subunit B" evidence="1">
    <location>
        <begin position="10"/>
        <end position="303"/>
    </location>
</feature>
<dbReference type="GO" id="GO:0016702">
    <property type="term" value="F:oxidoreductase activity, acting on single donors with incorporation of molecular oxygen, incorporation of two atoms of oxygen"/>
    <property type="evidence" value="ECO:0007669"/>
    <property type="project" value="UniProtKB-ARBA"/>
</dbReference>
<dbReference type="Pfam" id="PF02900">
    <property type="entry name" value="LigB"/>
    <property type="match status" value="1"/>
</dbReference>
<dbReference type="KEGG" id="acip:CBP36_10165"/>
<dbReference type="GO" id="GO:0008198">
    <property type="term" value="F:ferrous iron binding"/>
    <property type="evidence" value="ECO:0007669"/>
    <property type="project" value="InterPro"/>
</dbReference>
<accession>A0A240UCC9</accession>
<keyword evidence="3" id="KW-1185">Reference proteome</keyword>
<proteinExistence type="predicted"/>
<dbReference type="InterPro" id="IPR004183">
    <property type="entry name" value="Xdiol_dOase_suB"/>
</dbReference>
<dbReference type="OrthoDB" id="8673673at2"/>
<dbReference type="SUPFAM" id="SSF53213">
    <property type="entry name" value="LigB-like"/>
    <property type="match status" value="1"/>
</dbReference>
<dbReference type="RefSeq" id="WP_086927332.1">
    <property type="nucleotide sequence ID" value="NZ_CP021362.1"/>
</dbReference>
<evidence type="ECO:0000313" key="2">
    <source>
        <dbReference type="EMBL" id="ART59161.1"/>
    </source>
</evidence>
<dbReference type="Gene3D" id="3.40.830.10">
    <property type="entry name" value="LigB-like"/>
    <property type="match status" value="1"/>
</dbReference>